<accession>A0A5B2XU84</accession>
<feature type="transmembrane region" description="Helical" evidence="1">
    <location>
        <begin position="315"/>
        <end position="336"/>
    </location>
</feature>
<dbReference type="Proteomes" id="UP000323454">
    <property type="component" value="Unassembled WGS sequence"/>
</dbReference>
<feature type="transmembrane region" description="Helical" evidence="1">
    <location>
        <begin position="142"/>
        <end position="160"/>
    </location>
</feature>
<keyword evidence="3" id="KW-1185">Reference proteome</keyword>
<feature type="transmembrane region" description="Helical" evidence="1">
    <location>
        <begin position="289"/>
        <end position="308"/>
    </location>
</feature>
<proteinExistence type="predicted"/>
<reference evidence="2 3" key="1">
    <citation type="submission" date="2019-09" db="EMBL/GenBank/DDBJ databases">
        <title>Goodfellowia gen. nov., a new genus of the Pseudonocardineae related to Actinoalloteichus, containing Goodfellowia coeruleoviolacea gen. nov., comb. nov. gen. nov., comb. nov.</title>
        <authorList>
            <person name="Labeda D."/>
        </authorList>
    </citation>
    <scope>NUCLEOTIDE SEQUENCE [LARGE SCALE GENOMIC DNA]</scope>
    <source>
        <strain evidence="2 3">AN110305</strain>
    </source>
</reference>
<organism evidence="2 3">
    <name type="scientific">Solihabitans fulvus</name>
    <dbReference type="NCBI Taxonomy" id="1892852"/>
    <lineage>
        <taxon>Bacteria</taxon>
        <taxon>Bacillati</taxon>
        <taxon>Actinomycetota</taxon>
        <taxon>Actinomycetes</taxon>
        <taxon>Pseudonocardiales</taxon>
        <taxon>Pseudonocardiaceae</taxon>
        <taxon>Solihabitans</taxon>
    </lineage>
</organism>
<dbReference type="EMBL" id="VUOB01000002">
    <property type="protein sequence ID" value="KAA2266449.1"/>
    <property type="molecule type" value="Genomic_DNA"/>
</dbReference>
<evidence type="ECO:0000313" key="2">
    <source>
        <dbReference type="EMBL" id="KAA2266449.1"/>
    </source>
</evidence>
<dbReference type="AlphaFoldDB" id="A0A5B2XU84"/>
<sequence>MSVVETKPEADPASGVRWRERVAGTVFPVGIGTGPPRWAYPAAFAASVAYLLLIPAGRSRLTHVWAEDGARFLLDALTRPVGSALIAPYDGYLHTVPRLCALVVAALPLPWASAGLAVSAALVRAAVALVVFAASAGMLRSLPVRLAVAAMVVLLPVGNAEPLDNIANLHWFLLYGAFWVLLARARSLLWNALAAGFVFLTVTSSALALLLVPLAAARLVLPWRRDQLITAGFGLGTAVQAVAMLGTHRPSHCTGPVDVPGAILSGLLRVPLAAYTGSEQVARLYPVTHYWPAVLALVGTLAIAARTLRGGPRSAAVLAAAGLLLSALLIAADLVVNWQPGLHVDAPLVVANAQRYSVAPCLFLLTAVAAGLDRLPAPRTRRRAVLGARFALLAVLTAAVIAQLPGSWGRLDGPTWDDSVTAAVSDCAQGGDSTRLHHQPVGWFFDLPCAAVPR</sequence>
<gene>
    <name evidence="2" type="ORF">F0L68_01485</name>
</gene>
<keyword evidence="1" id="KW-1133">Transmembrane helix</keyword>
<keyword evidence="1" id="KW-0472">Membrane</keyword>
<feature type="transmembrane region" description="Helical" evidence="1">
    <location>
        <begin position="109"/>
        <end position="135"/>
    </location>
</feature>
<name>A0A5B2XU84_9PSEU</name>
<keyword evidence="1" id="KW-0812">Transmembrane</keyword>
<feature type="transmembrane region" description="Helical" evidence="1">
    <location>
        <begin position="356"/>
        <end position="372"/>
    </location>
</feature>
<evidence type="ECO:0000313" key="3">
    <source>
        <dbReference type="Proteomes" id="UP000323454"/>
    </source>
</evidence>
<feature type="transmembrane region" description="Helical" evidence="1">
    <location>
        <begin position="192"/>
        <end position="216"/>
    </location>
</feature>
<comment type="caution">
    <text evidence="2">The sequence shown here is derived from an EMBL/GenBank/DDBJ whole genome shotgun (WGS) entry which is preliminary data.</text>
</comment>
<protein>
    <recommendedName>
        <fullName evidence="4">DUF2029 domain-containing protein</fullName>
    </recommendedName>
</protein>
<evidence type="ECO:0008006" key="4">
    <source>
        <dbReference type="Google" id="ProtNLM"/>
    </source>
</evidence>
<dbReference type="RefSeq" id="WP_149847555.1">
    <property type="nucleotide sequence ID" value="NZ_VUOB01000002.1"/>
</dbReference>
<reference evidence="2 3" key="2">
    <citation type="submission" date="2019-09" db="EMBL/GenBank/DDBJ databases">
        <authorList>
            <person name="Jin C."/>
        </authorList>
    </citation>
    <scope>NUCLEOTIDE SEQUENCE [LARGE SCALE GENOMIC DNA]</scope>
    <source>
        <strain evidence="2 3">AN110305</strain>
    </source>
</reference>
<dbReference type="OrthoDB" id="4578799at2"/>
<feature type="transmembrane region" description="Helical" evidence="1">
    <location>
        <begin position="38"/>
        <end position="57"/>
    </location>
</feature>
<evidence type="ECO:0000256" key="1">
    <source>
        <dbReference type="SAM" id="Phobius"/>
    </source>
</evidence>
<feature type="transmembrane region" description="Helical" evidence="1">
    <location>
        <begin position="384"/>
        <end position="404"/>
    </location>
</feature>
<feature type="transmembrane region" description="Helical" evidence="1">
    <location>
        <begin position="228"/>
        <end position="247"/>
    </location>
</feature>
<feature type="transmembrane region" description="Helical" evidence="1">
    <location>
        <begin position="166"/>
        <end position="185"/>
    </location>
</feature>